<feature type="region of interest" description="Disordered" evidence="1">
    <location>
        <begin position="300"/>
        <end position="342"/>
    </location>
</feature>
<feature type="region of interest" description="Disordered" evidence="1">
    <location>
        <begin position="683"/>
        <end position="725"/>
    </location>
</feature>
<comment type="caution">
    <text evidence="2">The sequence shown here is derived from an EMBL/GenBank/DDBJ whole genome shotgun (WGS) entry which is preliminary data.</text>
</comment>
<feature type="compositionally biased region" description="Acidic residues" evidence="1">
    <location>
        <begin position="780"/>
        <end position="792"/>
    </location>
</feature>
<feature type="compositionally biased region" description="Basic and acidic residues" evidence="1">
    <location>
        <begin position="582"/>
        <end position="599"/>
    </location>
</feature>
<evidence type="ECO:0000313" key="3">
    <source>
        <dbReference type="Proteomes" id="UP001186944"/>
    </source>
</evidence>
<feature type="compositionally biased region" description="Basic and acidic residues" evidence="1">
    <location>
        <begin position="29"/>
        <end position="54"/>
    </location>
</feature>
<feature type="compositionally biased region" description="Basic and acidic residues" evidence="1">
    <location>
        <begin position="708"/>
        <end position="717"/>
    </location>
</feature>
<feature type="region of interest" description="Disordered" evidence="1">
    <location>
        <begin position="568"/>
        <end position="624"/>
    </location>
</feature>
<gene>
    <name evidence="2" type="ORF">FSP39_013044</name>
</gene>
<sequence length="1227" mass="137896">MMEFDVSLTSPQKVTKDSDKKGKKTSIQKGDDRKYHIGESKESEVKQSYQEKSKKSNQPSASCDKPLVHGVVQDAEFSDTSASFEVATDTILHTAKGRQIVMKSNCSSPNKVAEDKLNDDFTADLEFLNLVKKMHEEEKLFKSKSAPELSGKVKRSKKSKEEQKIKIKKDQVSSCEKVSTDTSLNGNSLKSEVTACVTEGIKGIRENVEKSEPEQKCVTKPLVAKTTESIKTNKRSSAFQVHVSLKENINLFISSKEGLVINQIECASEKEQEEESVNGHNSSNIQHVHDVKESNIVCKSSQTEEERIPHEKKQSLSDSDNYLVSGDESDIKDQSKCSDGLSQRGSVELGFDTLEELIFDTKNLEKKSLMCVDEKECDGEFKVPTCYTPTFGPPNLSDAIRLTAYAANTASPLMYNSSTSSSPGKLIINENIPSTPHSEISMEVETSETVSHCDKNGDEKLTESVNDEAEECVISQSDEKEDDLCSVNDIARSEGSENGVSKSEGSVNDSVRSECSDNDIVRSECSDNDPSKSECSDNDIVRSECSNNGIATNEFSDIGVAEVVEGECSDNEMATSDVEGSSYKEGEVNESKQEEEKKVCTGLTIKSESSSTSSDASIKLDMEKSSPKRYFKQISIDSIRNSIKSKLQEKDESINEKLDMNQMPSVCDEAPFDGEENLIKIQKDSNKVEDKHVDSLEDDLVLSDPESETDKEVRDISEQSMSNEMSYKVYEHSSVNMMELAEMSQSKSGTSVIPSSSEENDSGLCRKEKVEIELECGISPEEEGQNDYDEEFSGSCEVTSETESITEFYDEESRLDLEDIASLREHDGFRIRRQSYENQSLKVEEIDAGVNYKRRNSSASSEDEELDKSSEKFVKGSGKKCVLDSEKEDGEIASTESEQDNKDMQINKSTILENKLQVDFKLSKSPEINDEKRCVRSASIEKAQMVKDTGKSSVRERRASDDDISNSHDRKRIKISRTERDSRTSRDDPRKDTYSGSRSSARYSSERVGSSSPYSFTRSRDSRHGSDERQTREHNSRHGSGERQTREHNSPSYRVKRESRTKSSEQYSDRHRESKYTSSRSRHESSDENNPKRDEKLKKREQITFHNLGSTSRSRPPRDRHSDTDSDYKEKQIPRKSHHESHIQSNKSERRDTLGAKRSSVLSNLYESSESSRSYGSSSRQRSLSKKDDTEKKASVKENVSNRTRSKERVSRHASGSDRYESRSRHR</sequence>
<feature type="compositionally biased region" description="Basic and acidic residues" evidence="1">
    <location>
        <begin position="976"/>
        <end position="993"/>
    </location>
</feature>
<dbReference type="Proteomes" id="UP001186944">
    <property type="component" value="Unassembled WGS sequence"/>
</dbReference>
<feature type="compositionally biased region" description="Basic and acidic residues" evidence="1">
    <location>
        <begin position="302"/>
        <end position="315"/>
    </location>
</feature>
<evidence type="ECO:0000256" key="1">
    <source>
        <dbReference type="SAM" id="MobiDB-lite"/>
    </source>
</evidence>
<feature type="region of interest" description="Disordered" evidence="1">
    <location>
        <begin position="853"/>
        <end position="906"/>
    </location>
</feature>
<feature type="compositionally biased region" description="Low complexity" evidence="1">
    <location>
        <begin position="607"/>
        <end position="617"/>
    </location>
</feature>
<feature type="region of interest" description="Disordered" evidence="1">
    <location>
        <begin position="941"/>
        <end position="1227"/>
    </location>
</feature>
<name>A0AA88Y4E1_PINIB</name>
<dbReference type="EMBL" id="VSWD01000007">
    <property type="protein sequence ID" value="KAK3097772.1"/>
    <property type="molecule type" value="Genomic_DNA"/>
</dbReference>
<protein>
    <submittedName>
        <fullName evidence="2">Uncharacterized protein</fullName>
    </submittedName>
</protein>
<feature type="compositionally biased region" description="Basic and acidic residues" evidence="1">
    <location>
        <begin position="944"/>
        <end position="968"/>
    </location>
</feature>
<feature type="compositionally biased region" description="Low complexity" evidence="1">
    <location>
        <begin position="1158"/>
        <end position="1182"/>
    </location>
</feature>
<feature type="compositionally biased region" description="Low complexity" evidence="1">
    <location>
        <begin position="994"/>
        <end position="1003"/>
    </location>
</feature>
<feature type="compositionally biased region" description="Basic and acidic residues" evidence="1">
    <location>
        <begin position="1205"/>
        <end position="1227"/>
    </location>
</feature>
<reference evidence="2" key="1">
    <citation type="submission" date="2019-08" db="EMBL/GenBank/DDBJ databases">
        <title>The improved chromosome-level genome for the pearl oyster Pinctada fucata martensii using PacBio sequencing and Hi-C.</title>
        <authorList>
            <person name="Zheng Z."/>
        </authorList>
    </citation>
    <scope>NUCLEOTIDE SEQUENCE</scope>
    <source>
        <strain evidence="2">ZZ-2019</strain>
        <tissue evidence="2">Adductor muscle</tissue>
    </source>
</reference>
<keyword evidence="3" id="KW-1185">Reference proteome</keyword>
<feature type="compositionally biased region" description="Basic and acidic residues" evidence="1">
    <location>
        <begin position="1018"/>
        <end position="1103"/>
    </location>
</feature>
<feature type="compositionally biased region" description="Basic and acidic residues" evidence="1">
    <location>
        <begin position="683"/>
        <end position="695"/>
    </location>
</feature>
<feature type="region of interest" description="Disordered" evidence="1">
    <location>
        <begin position="1"/>
        <end position="67"/>
    </location>
</feature>
<feature type="compositionally biased region" description="Basic and acidic residues" evidence="1">
    <location>
        <begin position="1185"/>
        <end position="1196"/>
    </location>
</feature>
<organism evidence="2 3">
    <name type="scientific">Pinctada imbricata</name>
    <name type="common">Atlantic pearl-oyster</name>
    <name type="synonym">Pinctada martensii</name>
    <dbReference type="NCBI Taxonomy" id="66713"/>
    <lineage>
        <taxon>Eukaryota</taxon>
        <taxon>Metazoa</taxon>
        <taxon>Spiralia</taxon>
        <taxon>Lophotrochozoa</taxon>
        <taxon>Mollusca</taxon>
        <taxon>Bivalvia</taxon>
        <taxon>Autobranchia</taxon>
        <taxon>Pteriomorphia</taxon>
        <taxon>Pterioida</taxon>
        <taxon>Pterioidea</taxon>
        <taxon>Pteriidae</taxon>
        <taxon>Pinctada</taxon>
    </lineage>
</organism>
<feature type="region of interest" description="Disordered" evidence="1">
    <location>
        <begin position="742"/>
        <end position="804"/>
    </location>
</feature>
<evidence type="ECO:0000313" key="2">
    <source>
        <dbReference type="EMBL" id="KAK3097772.1"/>
    </source>
</evidence>
<feature type="compositionally biased region" description="Polar residues" evidence="1">
    <location>
        <begin position="496"/>
        <end position="510"/>
    </location>
</feature>
<feature type="region of interest" description="Disordered" evidence="1">
    <location>
        <begin position="491"/>
        <end position="515"/>
    </location>
</feature>
<feature type="compositionally biased region" description="Acidic residues" evidence="1">
    <location>
        <begin position="696"/>
        <end position="707"/>
    </location>
</feature>
<feature type="compositionally biased region" description="Basic and acidic residues" evidence="1">
    <location>
        <begin position="1116"/>
        <end position="1133"/>
    </location>
</feature>
<dbReference type="AlphaFoldDB" id="A0AA88Y4E1"/>
<proteinExistence type="predicted"/>
<feature type="region of interest" description="Disordered" evidence="1">
    <location>
        <begin position="143"/>
        <end position="164"/>
    </location>
</feature>
<feature type="compositionally biased region" description="Polar residues" evidence="1">
    <location>
        <begin position="1007"/>
        <end position="1017"/>
    </location>
</feature>
<accession>A0AA88Y4E1</accession>
<feature type="compositionally biased region" description="Polar residues" evidence="1">
    <location>
        <begin position="743"/>
        <end position="757"/>
    </location>
</feature>